<dbReference type="InterPro" id="IPR016053">
    <property type="entry name" value="Haem_Oase-like"/>
</dbReference>
<sequence length="202" mass="22034">MNETTNAPFLENLRQATAQSHKDLEDLPLSASIMNPDVSNSEYAAYLGLMHDVTADTEENIFPLLEGIIPDLKQRAKAHCIDTDLRVLHIDNTATHSRPITRNLKEISTGFALGIMYVVEGSSLGGRVILKNITAALGYDADNGASYFAGYGGQTGSYWKNFLSALSQYETDNQCASEIIKGANFTFDAINAHFRSNAPQAI</sequence>
<protein>
    <submittedName>
        <fullName evidence="1">Biliverdin-producing heme oxygenase</fullName>
    </submittedName>
</protein>
<dbReference type="RefSeq" id="WP_341696656.1">
    <property type="nucleotide sequence ID" value="NZ_JBBYHR010000004.1"/>
</dbReference>
<dbReference type="SUPFAM" id="SSF48613">
    <property type="entry name" value="Heme oxygenase-like"/>
    <property type="match status" value="1"/>
</dbReference>
<accession>A0ABU9HVZ3</accession>
<evidence type="ECO:0000313" key="2">
    <source>
        <dbReference type="Proteomes" id="UP001464555"/>
    </source>
</evidence>
<gene>
    <name evidence="1" type="ORF">AAEO56_08720</name>
</gene>
<dbReference type="InterPro" id="IPR016084">
    <property type="entry name" value="Haem_Oase-like_multi-hlx"/>
</dbReference>
<keyword evidence="2" id="KW-1185">Reference proteome</keyword>
<proteinExistence type="predicted"/>
<organism evidence="1 2">
    <name type="scientific">Flavobacterium arundinis</name>
    <dbReference type="NCBI Taxonomy" id="3139143"/>
    <lineage>
        <taxon>Bacteria</taxon>
        <taxon>Pseudomonadati</taxon>
        <taxon>Bacteroidota</taxon>
        <taxon>Flavobacteriia</taxon>
        <taxon>Flavobacteriales</taxon>
        <taxon>Flavobacteriaceae</taxon>
        <taxon>Flavobacterium</taxon>
    </lineage>
</organism>
<dbReference type="Gene3D" id="1.20.910.10">
    <property type="entry name" value="Heme oxygenase-like"/>
    <property type="match status" value="1"/>
</dbReference>
<dbReference type="Pfam" id="PF01126">
    <property type="entry name" value="Heme_oxygenase"/>
    <property type="match status" value="1"/>
</dbReference>
<comment type="caution">
    <text evidence="1">The sequence shown here is derived from an EMBL/GenBank/DDBJ whole genome shotgun (WGS) entry which is preliminary data.</text>
</comment>
<dbReference type="CDD" id="cd19166">
    <property type="entry name" value="HemeO-bac"/>
    <property type="match status" value="1"/>
</dbReference>
<dbReference type="Proteomes" id="UP001464555">
    <property type="component" value="Unassembled WGS sequence"/>
</dbReference>
<reference evidence="1 2" key="1">
    <citation type="submission" date="2024-04" db="EMBL/GenBank/DDBJ databases">
        <title>Flavobacterium sp. DGU11 16S ribosomal RNA gene Genome sequencing and assembly.</title>
        <authorList>
            <person name="Park S."/>
        </authorList>
    </citation>
    <scope>NUCLEOTIDE SEQUENCE [LARGE SCALE GENOMIC DNA]</scope>
    <source>
        <strain evidence="1 2">DGU11</strain>
    </source>
</reference>
<name>A0ABU9HVZ3_9FLAO</name>
<evidence type="ECO:0000313" key="1">
    <source>
        <dbReference type="EMBL" id="MEL1244339.1"/>
    </source>
</evidence>
<dbReference type="EMBL" id="JBBYHR010000004">
    <property type="protein sequence ID" value="MEL1244339.1"/>
    <property type="molecule type" value="Genomic_DNA"/>
</dbReference>